<dbReference type="EMBL" id="MU866181">
    <property type="protein sequence ID" value="KAK4176907.1"/>
    <property type="molecule type" value="Genomic_DNA"/>
</dbReference>
<protein>
    <submittedName>
        <fullName evidence="1">Uncharacterized protein</fullName>
    </submittedName>
</protein>
<sequence length="202" mass="22173">MLSWWHKDQPDVSGRCSRNDIGQSYEHDNPHTCRGAWCFRFASGADSLLSSDRLWFASMVQPHLFSSRCFVGMLPVEGVPWGNRSTRYRHPDIAAELSTRSCDVCCISATRLDCTKAERANACCVLMMFACFACGGYSENSDSPLRFLTLPVCGRQPAALLFLSNTTVPITPCMQSTDVFCSQMCCKSLLAAISCGLGPSLA</sequence>
<comment type="caution">
    <text evidence="1">The sequence shown here is derived from an EMBL/GenBank/DDBJ whole genome shotgun (WGS) entry which is preliminary data.</text>
</comment>
<evidence type="ECO:0000313" key="1">
    <source>
        <dbReference type="EMBL" id="KAK4176907.1"/>
    </source>
</evidence>
<organism evidence="1 2">
    <name type="scientific">Triangularia setosa</name>
    <dbReference type="NCBI Taxonomy" id="2587417"/>
    <lineage>
        <taxon>Eukaryota</taxon>
        <taxon>Fungi</taxon>
        <taxon>Dikarya</taxon>
        <taxon>Ascomycota</taxon>
        <taxon>Pezizomycotina</taxon>
        <taxon>Sordariomycetes</taxon>
        <taxon>Sordariomycetidae</taxon>
        <taxon>Sordariales</taxon>
        <taxon>Podosporaceae</taxon>
        <taxon>Triangularia</taxon>
    </lineage>
</organism>
<name>A0AAN6WA91_9PEZI</name>
<accession>A0AAN6WA91</accession>
<dbReference type="AlphaFoldDB" id="A0AAN6WA91"/>
<keyword evidence="2" id="KW-1185">Reference proteome</keyword>
<reference evidence="1" key="2">
    <citation type="submission" date="2023-05" db="EMBL/GenBank/DDBJ databases">
        <authorList>
            <consortium name="Lawrence Berkeley National Laboratory"/>
            <person name="Steindorff A."/>
            <person name="Hensen N."/>
            <person name="Bonometti L."/>
            <person name="Westerberg I."/>
            <person name="Brannstrom I.O."/>
            <person name="Guillou S."/>
            <person name="Cros-Aarteil S."/>
            <person name="Calhoun S."/>
            <person name="Haridas S."/>
            <person name="Kuo A."/>
            <person name="Mondo S."/>
            <person name="Pangilinan J."/>
            <person name="Riley R."/>
            <person name="Labutti K."/>
            <person name="Andreopoulos B."/>
            <person name="Lipzen A."/>
            <person name="Chen C."/>
            <person name="Yanf M."/>
            <person name="Daum C."/>
            <person name="Ng V."/>
            <person name="Clum A."/>
            <person name="Ohm R."/>
            <person name="Martin F."/>
            <person name="Silar P."/>
            <person name="Natvig D."/>
            <person name="Lalanne C."/>
            <person name="Gautier V."/>
            <person name="Ament-Velasquez S.L."/>
            <person name="Kruys A."/>
            <person name="Hutchinson M.I."/>
            <person name="Powell A.J."/>
            <person name="Barry K."/>
            <person name="Miller A.N."/>
            <person name="Grigoriev I.V."/>
            <person name="Debuchy R."/>
            <person name="Gladieux P."/>
            <person name="Thoren M.H."/>
            <person name="Johannesson H."/>
        </authorList>
    </citation>
    <scope>NUCLEOTIDE SEQUENCE</scope>
    <source>
        <strain evidence="1">CBS 892.96</strain>
    </source>
</reference>
<dbReference type="Proteomes" id="UP001302321">
    <property type="component" value="Unassembled WGS sequence"/>
</dbReference>
<proteinExistence type="predicted"/>
<evidence type="ECO:0000313" key="2">
    <source>
        <dbReference type="Proteomes" id="UP001302321"/>
    </source>
</evidence>
<reference evidence="1" key="1">
    <citation type="journal article" date="2023" name="Mol. Phylogenet. Evol.">
        <title>Genome-scale phylogeny and comparative genomics of the fungal order Sordariales.</title>
        <authorList>
            <person name="Hensen N."/>
            <person name="Bonometti L."/>
            <person name="Westerberg I."/>
            <person name="Brannstrom I.O."/>
            <person name="Guillou S."/>
            <person name="Cros-Aarteil S."/>
            <person name="Calhoun S."/>
            <person name="Haridas S."/>
            <person name="Kuo A."/>
            <person name="Mondo S."/>
            <person name="Pangilinan J."/>
            <person name="Riley R."/>
            <person name="LaButti K."/>
            <person name="Andreopoulos B."/>
            <person name="Lipzen A."/>
            <person name="Chen C."/>
            <person name="Yan M."/>
            <person name="Daum C."/>
            <person name="Ng V."/>
            <person name="Clum A."/>
            <person name="Steindorff A."/>
            <person name="Ohm R.A."/>
            <person name="Martin F."/>
            <person name="Silar P."/>
            <person name="Natvig D.O."/>
            <person name="Lalanne C."/>
            <person name="Gautier V."/>
            <person name="Ament-Velasquez S.L."/>
            <person name="Kruys A."/>
            <person name="Hutchinson M.I."/>
            <person name="Powell A.J."/>
            <person name="Barry K."/>
            <person name="Miller A.N."/>
            <person name="Grigoriev I.V."/>
            <person name="Debuchy R."/>
            <person name="Gladieux P."/>
            <person name="Hiltunen Thoren M."/>
            <person name="Johannesson H."/>
        </authorList>
    </citation>
    <scope>NUCLEOTIDE SEQUENCE</scope>
    <source>
        <strain evidence="1">CBS 892.96</strain>
    </source>
</reference>
<gene>
    <name evidence="1" type="ORF">QBC36DRAFT_142088</name>
</gene>